<feature type="region of interest" description="Disordered" evidence="2">
    <location>
        <begin position="204"/>
        <end position="400"/>
    </location>
</feature>
<evidence type="ECO:0000256" key="1">
    <source>
        <dbReference type="SAM" id="Coils"/>
    </source>
</evidence>
<feature type="region of interest" description="Disordered" evidence="2">
    <location>
        <begin position="18"/>
        <end position="77"/>
    </location>
</feature>
<feature type="coiled-coil region" evidence="1">
    <location>
        <begin position="118"/>
        <end position="162"/>
    </location>
</feature>
<feature type="non-terminal residue" evidence="3">
    <location>
        <position position="1"/>
    </location>
</feature>
<reference evidence="3" key="1">
    <citation type="submission" date="2021-02" db="EMBL/GenBank/DDBJ databases">
        <authorList>
            <person name="Dougan E. K."/>
            <person name="Rhodes N."/>
            <person name="Thang M."/>
            <person name="Chan C."/>
        </authorList>
    </citation>
    <scope>NUCLEOTIDE SEQUENCE</scope>
</reference>
<feature type="compositionally biased region" description="Low complexity" evidence="2">
    <location>
        <begin position="244"/>
        <end position="329"/>
    </location>
</feature>
<dbReference type="EMBL" id="CAJNJA010081408">
    <property type="protein sequence ID" value="CAE7930060.1"/>
    <property type="molecule type" value="Genomic_DNA"/>
</dbReference>
<keyword evidence="4" id="KW-1185">Reference proteome</keyword>
<evidence type="ECO:0000256" key="2">
    <source>
        <dbReference type="SAM" id="MobiDB-lite"/>
    </source>
</evidence>
<organism evidence="3 4">
    <name type="scientific">Symbiodinium necroappetens</name>
    <dbReference type="NCBI Taxonomy" id="1628268"/>
    <lineage>
        <taxon>Eukaryota</taxon>
        <taxon>Sar</taxon>
        <taxon>Alveolata</taxon>
        <taxon>Dinophyceae</taxon>
        <taxon>Suessiales</taxon>
        <taxon>Symbiodiniaceae</taxon>
        <taxon>Symbiodinium</taxon>
    </lineage>
</organism>
<feature type="compositionally biased region" description="Low complexity" evidence="2">
    <location>
        <begin position="339"/>
        <end position="357"/>
    </location>
</feature>
<feature type="compositionally biased region" description="Low complexity" evidence="2">
    <location>
        <begin position="204"/>
        <end position="227"/>
    </location>
</feature>
<sequence length="693" mass="73834">GSQIFCGVQCFMKFVSKPSAAAARATSTPTPEPDPEKAPTLQAEILPTPAPPACDKATEPVDPEPKAGNSSPPTPVATATVTAGLASARAEASGGGVFAAASCTEANAKAWVNSEPNSKTEKKQGDDLEQQLEKLIDDHEQLEQATNRAHDAEMKAKAMQHLLQALLASPPDQHEARAQMIESMLRRPATCDIEALTEQLTAGTAAKAGAPTPSPAAHPAAASVPAADQNDVEMPQKPTDPEPTATATASVPVADVPQTTETAKPTETPEPTAAAKASVPAADVPQTTEAAKPTETPEPTAAAKASVPAADVPQTTEAAKPTETPEPTASVPAAHVPQTTEAAKPTETPKPTATPAASAIHVKQESGTEPDQVPTESARKPQNKPDRANESEEDRKAREAHNSYMRYFRSPNCPPEVRAKALTQAGKSRSTSIMRHMYEMWISSGCDWMQSSIVMNAKKRHQAKRHGTAIAEDIRTNKKAMDPNASGKWWKVHPDQPKNEDWELFKCFDSREEVSQSEDELEFGAHIDASLDHAGTTGVLSHLLDVPNSAGARGSNDPPPPGGENLPPPREVKPKKEKKVKNPEEEALDLLRKGTPRIIEADGMDSMLRRNGMGDAFAKAMVADMANDIEQMKDRHTALQSAVTTKRDEAEIETLNTLLKASFAVYDEKMKAVKRTLRPAPKAKGKAKAKAAA</sequence>
<feature type="compositionally biased region" description="Basic and acidic residues" evidence="2">
    <location>
        <begin position="56"/>
        <end position="65"/>
    </location>
</feature>
<dbReference type="AlphaFoldDB" id="A0A813BWV9"/>
<feature type="region of interest" description="Disordered" evidence="2">
    <location>
        <begin position="546"/>
        <end position="585"/>
    </location>
</feature>
<keyword evidence="1" id="KW-0175">Coiled coil</keyword>
<feature type="compositionally biased region" description="Basic and acidic residues" evidence="2">
    <location>
        <begin position="377"/>
        <end position="400"/>
    </location>
</feature>
<dbReference type="Proteomes" id="UP000601435">
    <property type="component" value="Unassembled WGS sequence"/>
</dbReference>
<proteinExistence type="predicted"/>
<feature type="compositionally biased region" description="Basic and acidic residues" evidence="2">
    <location>
        <begin position="570"/>
        <end position="585"/>
    </location>
</feature>
<dbReference type="OrthoDB" id="424107at2759"/>
<feature type="compositionally biased region" description="Pro residues" evidence="2">
    <location>
        <begin position="557"/>
        <end position="569"/>
    </location>
</feature>
<accession>A0A813BWV9</accession>
<gene>
    <name evidence="3" type="primary">MYLK</name>
    <name evidence="3" type="ORF">SNEC2469_LOCUS32320</name>
</gene>
<name>A0A813BWV9_9DINO</name>
<protein>
    <submittedName>
        <fullName evidence="3">MYLK protein</fullName>
    </submittedName>
</protein>
<evidence type="ECO:0000313" key="4">
    <source>
        <dbReference type="Proteomes" id="UP000601435"/>
    </source>
</evidence>
<feature type="compositionally biased region" description="Low complexity" evidence="2">
    <location>
        <begin position="18"/>
        <end position="29"/>
    </location>
</feature>
<evidence type="ECO:0000313" key="3">
    <source>
        <dbReference type="EMBL" id="CAE7930060.1"/>
    </source>
</evidence>
<comment type="caution">
    <text evidence="3">The sequence shown here is derived from an EMBL/GenBank/DDBJ whole genome shotgun (WGS) entry which is preliminary data.</text>
</comment>